<protein>
    <submittedName>
        <fullName evidence="1">Uncharacterized protein</fullName>
    </submittedName>
</protein>
<accession>A0A9W7ACL7</accession>
<gene>
    <name evidence="1" type="ORF">TL16_g04686</name>
</gene>
<name>A0A9W7ACL7_9STRA</name>
<sequence length="164" mass="18406">MSSKQTPTSSSASLESLGSIEEFQLLSSTRPLSPIITAQEYAMMPDEERRLRTGRKILPYSAMVVDLRIPVEPPPTPEEVSIINALFQPLLKSLPSIRNLIPNLHSLAQSAEAPKDDDVLEFGLKKAEDKIWFFGVLKWLEECEEEGLRRRGIEGLREVFDGVV</sequence>
<evidence type="ECO:0000313" key="1">
    <source>
        <dbReference type="EMBL" id="GMH67470.1"/>
    </source>
</evidence>
<proteinExistence type="predicted"/>
<dbReference type="AlphaFoldDB" id="A0A9W7ACL7"/>
<organism evidence="1 2">
    <name type="scientific">Triparma laevis f. inornata</name>
    <dbReference type="NCBI Taxonomy" id="1714386"/>
    <lineage>
        <taxon>Eukaryota</taxon>
        <taxon>Sar</taxon>
        <taxon>Stramenopiles</taxon>
        <taxon>Ochrophyta</taxon>
        <taxon>Bolidophyceae</taxon>
        <taxon>Parmales</taxon>
        <taxon>Triparmaceae</taxon>
        <taxon>Triparma</taxon>
    </lineage>
</organism>
<evidence type="ECO:0000313" key="2">
    <source>
        <dbReference type="Proteomes" id="UP001162640"/>
    </source>
</evidence>
<dbReference type="EMBL" id="BLQM01000131">
    <property type="protein sequence ID" value="GMH67470.1"/>
    <property type="molecule type" value="Genomic_DNA"/>
</dbReference>
<comment type="caution">
    <text evidence="1">The sequence shown here is derived from an EMBL/GenBank/DDBJ whole genome shotgun (WGS) entry which is preliminary data.</text>
</comment>
<dbReference type="Proteomes" id="UP001162640">
    <property type="component" value="Unassembled WGS sequence"/>
</dbReference>
<reference evidence="2" key="1">
    <citation type="journal article" date="2023" name="Commun. Biol.">
        <title>Genome analysis of Parmales, the sister group of diatoms, reveals the evolutionary specialization of diatoms from phago-mixotrophs to photoautotrophs.</title>
        <authorList>
            <person name="Ban H."/>
            <person name="Sato S."/>
            <person name="Yoshikawa S."/>
            <person name="Yamada K."/>
            <person name="Nakamura Y."/>
            <person name="Ichinomiya M."/>
            <person name="Sato N."/>
            <person name="Blanc-Mathieu R."/>
            <person name="Endo H."/>
            <person name="Kuwata A."/>
            <person name="Ogata H."/>
        </authorList>
    </citation>
    <scope>NUCLEOTIDE SEQUENCE [LARGE SCALE GENOMIC DNA]</scope>
</reference>